<organism evidence="2 3">
    <name type="scientific">Marinobacter azerbaijanicus</name>
    <dbReference type="NCBI Taxonomy" id="3050455"/>
    <lineage>
        <taxon>Bacteria</taxon>
        <taxon>Pseudomonadati</taxon>
        <taxon>Pseudomonadota</taxon>
        <taxon>Gammaproteobacteria</taxon>
        <taxon>Pseudomonadales</taxon>
        <taxon>Marinobacteraceae</taxon>
        <taxon>Marinobacter</taxon>
    </lineage>
</organism>
<dbReference type="SUPFAM" id="SSF81301">
    <property type="entry name" value="Nucleotidyltransferase"/>
    <property type="match status" value="1"/>
</dbReference>
<evidence type="ECO:0000313" key="3">
    <source>
        <dbReference type="Proteomes" id="UP001227964"/>
    </source>
</evidence>
<protein>
    <submittedName>
        <fullName evidence="2">Nucleotidyltransferase domain-containing protein</fullName>
    </submittedName>
</protein>
<dbReference type="PANTHER" id="PTHR33933:SF1">
    <property type="entry name" value="PROTEIN ADENYLYLTRANSFERASE MNTA-RELATED"/>
    <property type="match status" value="1"/>
</dbReference>
<dbReference type="InterPro" id="IPR052548">
    <property type="entry name" value="Type_VII_TA_antitoxin"/>
</dbReference>
<gene>
    <name evidence="2" type="ORF">QPM17_14350</name>
</gene>
<reference evidence="2 3" key="1">
    <citation type="submission" date="2023-06" db="EMBL/GenBank/DDBJ databases">
        <title>Marinobacter azerbaijanicus a moderately halophilic, isolated from Urmia Lake in Azerbaijan region of Iran.</title>
        <authorList>
            <person name="Sanchez-Porro C."/>
            <person name="Aghdam E.M."/>
            <person name="Saheb S.M."/>
            <person name="Tarhriz V."/>
            <person name="Kazemi E."/>
            <person name="Ammozegar M.A."/>
            <person name="Ventosa A."/>
            <person name="Hejazi M.S."/>
        </authorList>
    </citation>
    <scope>NUCLEOTIDE SEQUENCE [LARGE SCALE GENOMIC DNA]</scope>
    <source>
        <strain evidence="2 3">TBZ242</strain>
    </source>
</reference>
<comment type="caution">
    <text evidence="2">The sequence shown here is derived from an EMBL/GenBank/DDBJ whole genome shotgun (WGS) entry which is preliminary data.</text>
</comment>
<dbReference type="InterPro" id="IPR002934">
    <property type="entry name" value="Polymerase_NTP_transf_dom"/>
</dbReference>
<dbReference type="Pfam" id="PF01909">
    <property type="entry name" value="NTP_transf_2"/>
    <property type="match status" value="1"/>
</dbReference>
<sequence>MSERNAYTLEELIAQCDPGSPMPPELLEWQQAEPVGLEQSVMEGQVDIQEAVLAFGEKLSDQYKVAQLILFGSRARGDYQSDSDADVAVMLRDEPGDFVETKLAMTGVAFDVLLQTDVRIQLFPIWETEWHKPEAYSNPTILLNIARESIIIWQS</sequence>
<evidence type="ECO:0000259" key="1">
    <source>
        <dbReference type="Pfam" id="PF01909"/>
    </source>
</evidence>
<proteinExistence type="predicted"/>
<dbReference type="Proteomes" id="UP001227964">
    <property type="component" value="Unassembled WGS sequence"/>
</dbReference>
<dbReference type="RefSeq" id="WP_285391503.1">
    <property type="nucleotide sequence ID" value="NZ_JASSVS010000007.1"/>
</dbReference>
<keyword evidence="3" id="KW-1185">Reference proteome</keyword>
<dbReference type="Gene3D" id="3.30.460.10">
    <property type="entry name" value="Beta Polymerase, domain 2"/>
    <property type="match status" value="1"/>
</dbReference>
<dbReference type="InterPro" id="IPR043519">
    <property type="entry name" value="NT_sf"/>
</dbReference>
<dbReference type="EMBL" id="JASSVS010000007">
    <property type="protein sequence ID" value="MDL0432322.1"/>
    <property type="molecule type" value="Genomic_DNA"/>
</dbReference>
<feature type="domain" description="Polymerase nucleotidyl transferase" evidence="1">
    <location>
        <begin position="57"/>
        <end position="105"/>
    </location>
</feature>
<accession>A0ABT7IDT2</accession>
<name>A0ABT7IDT2_9GAMM</name>
<dbReference type="PANTHER" id="PTHR33933">
    <property type="entry name" value="NUCLEOTIDYLTRANSFERASE"/>
    <property type="match status" value="1"/>
</dbReference>
<evidence type="ECO:0000313" key="2">
    <source>
        <dbReference type="EMBL" id="MDL0432322.1"/>
    </source>
</evidence>
<dbReference type="CDD" id="cd05403">
    <property type="entry name" value="NT_KNTase_like"/>
    <property type="match status" value="1"/>
</dbReference>